<comment type="caution">
    <text evidence="2">The sequence shown here is derived from an EMBL/GenBank/DDBJ whole genome shotgun (WGS) entry which is preliminary data.</text>
</comment>
<keyword evidence="3" id="KW-1185">Reference proteome</keyword>
<reference evidence="2 3" key="1">
    <citation type="journal article" date="2015" name="Genome Announc.">
        <title>Expanding the biotechnology potential of lactobacilli through comparative genomics of 213 strains and associated genera.</title>
        <authorList>
            <person name="Sun Z."/>
            <person name="Harris H.M."/>
            <person name="McCann A."/>
            <person name="Guo C."/>
            <person name="Argimon S."/>
            <person name="Zhang W."/>
            <person name="Yang X."/>
            <person name="Jeffery I.B."/>
            <person name="Cooney J.C."/>
            <person name="Kagawa T.F."/>
            <person name="Liu W."/>
            <person name="Song Y."/>
            <person name="Salvetti E."/>
            <person name="Wrobel A."/>
            <person name="Rasinkangas P."/>
            <person name="Parkhill J."/>
            <person name="Rea M.C."/>
            <person name="O'Sullivan O."/>
            <person name="Ritari J."/>
            <person name="Douillard F.P."/>
            <person name="Paul Ross R."/>
            <person name="Yang R."/>
            <person name="Briner A.E."/>
            <person name="Felis G.E."/>
            <person name="de Vos W.M."/>
            <person name="Barrangou R."/>
            <person name="Klaenhammer T.R."/>
            <person name="Caufield P.W."/>
            <person name="Cui Y."/>
            <person name="Zhang H."/>
            <person name="O'Toole P.W."/>
        </authorList>
    </citation>
    <scope>NUCLEOTIDE SEQUENCE [LARGE SCALE GENOMIC DNA]</scope>
    <source>
        <strain evidence="2 3">DSM 20533</strain>
    </source>
</reference>
<dbReference type="STRING" id="1423721.LA20533_03010"/>
<evidence type="ECO:0000259" key="1">
    <source>
        <dbReference type="Pfam" id="PF04545"/>
    </source>
</evidence>
<proteinExistence type="predicted"/>
<evidence type="ECO:0000313" key="3">
    <source>
        <dbReference type="Proteomes" id="UP000051230"/>
    </source>
</evidence>
<organism evidence="2 3">
    <name type="scientific">Amylolactobacillus amylophilus DSM 20533 = JCM 1125</name>
    <dbReference type="NCBI Taxonomy" id="1423721"/>
    <lineage>
        <taxon>Bacteria</taxon>
        <taxon>Bacillati</taxon>
        <taxon>Bacillota</taxon>
        <taxon>Bacilli</taxon>
        <taxon>Lactobacillales</taxon>
        <taxon>Lactobacillaceae</taxon>
        <taxon>Amylolactobacillus</taxon>
    </lineage>
</organism>
<dbReference type="EMBL" id="AYYS01000013">
    <property type="protein sequence ID" value="KRM42347.1"/>
    <property type="molecule type" value="Genomic_DNA"/>
</dbReference>
<dbReference type="GO" id="GO:0003700">
    <property type="term" value="F:DNA-binding transcription factor activity"/>
    <property type="evidence" value="ECO:0007669"/>
    <property type="project" value="InterPro"/>
</dbReference>
<dbReference type="InterPro" id="IPR014284">
    <property type="entry name" value="RNA_pol_sigma-70_dom"/>
</dbReference>
<dbReference type="PATRIC" id="fig|1423721.4.peg.1153"/>
<dbReference type="Gene3D" id="1.20.140.160">
    <property type="match status" value="1"/>
</dbReference>
<feature type="domain" description="RNA polymerase sigma-70 region 4" evidence="1">
    <location>
        <begin position="131"/>
        <end position="180"/>
    </location>
</feature>
<dbReference type="NCBIfam" id="TIGR02937">
    <property type="entry name" value="sigma70-ECF"/>
    <property type="match status" value="1"/>
</dbReference>
<evidence type="ECO:0000313" key="2">
    <source>
        <dbReference type="EMBL" id="KRM42347.1"/>
    </source>
</evidence>
<accession>A0A0R1YQS5</accession>
<dbReference type="GO" id="GO:0006352">
    <property type="term" value="P:DNA-templated transcription initiation"/>
    <property type="evidence" value="ECO:0007669"/>
    <property type="project" value="InterPro"/>
</dbReference>
<sequence>MDTEGGSAMNEITNEITQVSFTKAINNIRLVYGAVKAAGILPHNNDYEDFVQEGLITYALMIVANPRLTKAEMDKLAFRKIVWQSIDTLRRQKFLAEKTSYSLDDGFDHEELTENAADSDKMVICMEANEAIDGLNNVEQLILKEHFLRGKSLKDLAKECDISIQTIYRAQKRTRQYLRQYITV</sequence>
<name>A0A0R1YQS5_9LACO</name>
<dbReference type="InterPro" id="IPR007630">
    <property type="entry name" value="RNA_pol_sigma70_r4"/>
</dbReference>
<dbReference type="InterPro" id="IPR013324">
    <property type="entry name" value="RNA_pol_sigma_r3/r4-like"/>
</dbReference>
<dbReference type="AlphaFoldDB" id="A0A0R1YQS5"/>
<dbReference type="SUPFAM" id="SSF88659">
    <property type="entry name" value="Sigma3 and sigma4 domains of RNA polymerase sigma factors"/>
    <property type="match status" value="1"/>
</dbReference>
<dbReference type="Proteomes" id="UP000051230">
    <property type="component" value="Unassembled WGS sequence"/>
</dbReference>
<gene>
    <name evidence="2" type="ORF">FD40_GL001136</name>
</gene>
<protein>
    <recommendedName>
        <fullName evidence="1">RNA polymerase sigma-70 region 4 domain-containing protein</fullName>
    </recommendedName>
</protein>
<dbReference type="Pfam" id="PF04545">
    <property type="entry name" value="Sigma70_r4"/>
    <property type="match status" value="1"/>
</dbReference>